<feature type="transmembrane region" description="Helical" evidence="2">
    <location>
        <begin position="42"/>
        <end position="60"/>
    </location>
</feature>
<accession>A0A1X6WTW3</accession>
<dbReference type="InterPro" id="IPR052710">
    <property type="entry name" value="CAAX_protease"/>
</dbReference>
<feature type="compositionally biased region" description="Low complexity" evidence="1">
    <location>
        <begin position="339"/>
        <end position="356"/>
    </location>
</feature>
<reference evidence="5" key="1">
    <citation type="submission" date="2017-02" db="EMBL/GenBank/DDBJ databases">
        <authorList>
            <person name="Dridi B."/>
        </authorList>
    </citation>
    <scope>NUCLEOTIDE SEQUENCE [LARGE SCALE GENOMIC DNA]</scope>
    <source>
        <strain evidence="5">B Co 03.10</strain>
    </source>
</reference>
<keyword evidence="5" id="KW-1185">Reference proteome</keyword>
<feature type="transmembrane region" description="Helical" evidence="2">
    <location>
        <begin position="110"/>
        <end position="134"/>
    </location>
</feature>
<keyword evidence="2" id="KW-0472">Membrane</keyword>
<feature type="transmembrane region" description="Helical" evidence="2">
    <location>
        <begin position="178"/>
        <end position="194"/>
    </location>
</feature>
<keyword evidence="2" id="KW-0812">Transmembrane</keyword>
<gene>
    <name evidence="4" type="ORF">FM105_00670</name>
</gene>
<dbReference type="InterPro" id="IPR003675">
    <property type="entry name" value="Rce1/LyrA-like_dom"/>
</dbReference>
<dbReference type="GO" id="GO:0080120">
    <property type="term" value="P:CAAX-box protein maturation"/>
    <property type="evidence" value="ECO:0007669"/>
    <property type="project" value="UniProtKB-ARBA"/>
</dbReference>
<feature type="transmembrane region" description="Helical" evidence="2">
    <location>
        <begin position="237"/>
        <end position="258"/>
    </location>
</feature>
<protein>
    <recommendedName>
        <fullName evidence="3">CAAX prenyl protease 2/Lysostaphin resistance protein A-like domain-containing protein</fullName>
    </recommendedName>
</protein>
<proteinExistence type="predicted"/>
<dbReference type="Proteomes" id="UP000196581">
    <property type="component" value="Unassembled WGS sequence"/>
</dbReference>
<keyword evidence="2" id="KW-1133">Transmembrane helix</keyword>
<dbReference type="EMBL" id="FWFF01000001">
    <property type="protein sequence ID" value="SLM88612.1"/>
    <property type="molecule type" value="Genomic_DNA"/>
</dbReference>
<dbReference type="PANTHER" id="PTHR36435:SF1">
    <property type="entry name" value="CAAX AMINO TERMINAL PROTEASE FAMILY PROTEIN"/>
    <property type="match status" value="1"/>
</dbReference>
<feature type="transmembrane region" description="Helical" evidence="2">
    <location>
        <begin position="206"/>
        <end position="225"/>
    </location>
</feature>
<feature type="transmembrane region" description="Helical" evidence="2">
    <location>
        <begin position="81"/>
        <end position="104"/>
    </location>
</feature>
<dbReference type="GO" id="GO:0004175">
    <property type="term" value="F:endopeptidase activity"/>
    <property type="evidence" value="ECO:0007669"/>
    <property type="project" value="UniProtKB-ARBA"/>
</dbReference>
<feature type="region of interest" description="Disordered" evidence="1">
    <location>
        <begin position="306"/>
        <end position="371"/>
    </location>
</feature>
<name>A0A1X6WTW3_9MICO</name>
<evidence type="ECO:0000259" key="3">
    <source>
        <dbReference type="Pfam" id="PF02517"/>
    </source>
</evidence>
<feature type="compositionally biased region" description="Low complexity" evidence="1">
    <location>
        <begin position="273"/>
        <end position="283"/>
    </location>
</feature>
<evidence type="ECO:0000256" key="1">
    <source>
        <dbReference type="SAM" id="MobiDB-lite"/>
    </source>
</evidence>
<sequence>MIAAMLVFSLVLSLIAVAVDMILGMQDVQALTEGTIAMTPAILAATNLSLVAGAGVAMLAHRWINGVKIGYFHSVAPGMRWRWLLISFAIVAPVYLLFAASSFLDPAYQSLTFSGTTLAFLLIIILTTPLQAAAEEYMFRGVVQRSVGGWFRSNRWGFIVGTAVSATVFSAAHFAGDIWLIVYYLLFGVLLSILTQRTGGLESAIAIHTANNLFLLIVASLAGQMDAGFDRSAGTGGPVMLVPLAILAVIVLGLSWFAKRRRLTLVTGGDGTAAGTAAEAAPASVDRPGPGVGPVHGAAFASGAGIAPAQPATGPIPVTTGDPRAGSESLTSESLTQDPAAAGPGHAGATTGPIPTDIGRIPPQTGREPGE</sequence>
<feature type="transmembrane region" description="Helical" evidence="2">
    <location>
        <begin position="155"/>
        <end position="172"/>
    </location>
</feature>
<organism evidence="4 5">
    <name type="scientific">Brevibacterium yomogidense</name>
    <dbReference type="NCBI Taxonomy" id="946573"/>
    <lineage>
        <taxon>Bacteria</taxon>
        <taxon>Bacillati</taxon>
        <taxon>Actinomycetota</taxon>
        <taxon>Actinomycetes</taxon>
        <taxon>Micrococcales</taxon>
        <taxon>Brevibacteriaceae</taxon>
        <taxon>Brevibacterium</taxon>
    </lineage>
</organism>
<dbReference type="Pfam" id="PF02517">
    <property type="entry name" value="Rce1-like"/>
    <property type="match status" value="1"/>
</dbReference>
<dbReference type="PANTHER" id="PTHR36435">
    <property type="entry name" value="SLR1288 PROTEIN"/>
    <property type="match status" value="1"/>
</dbReference>
<feature type="domain" description="CAAX prenyl protease 2/Lysostaphin resistance protein A-like" evidence="3">
    <location>
        <begin position="119"/>
        <end position="214"/>
    </location>
</feature>
<evidence type="ECO:0000313" key="5">
    <source>
        <dbReference type="Proteomes" id="UP000196581"/>
    </source>
</evidence>
<feature type="region of interest" description="Disordered" evidence="1">
    <location>
        <begin position="272"/>
        <end position="291"/>
    </location>
</feature>
<evidence type="ECO:0000313" key="4">
    <source>
        <dbReference type="EMBL" id="SLM88612.1"/>
    </source>
</evidence>
<evidence type="ECO:0000256" key="2">
    <source>
        <dbReference type="SAM" id="Phobius"/>
    </source>
</evidence>
<feature type="compositionally biased region" description="Polar residues" evidence="1">
    <location>
        <begin position="328"/>
        <end position="337"/>
    </location>
</feature>
<dbReference type="AlphaFoldDB" id="A0A1X6WTW3"/>